<dbReference type="AlphaFoldDB" id="A0A2M3ZMJ1"/>
<reference evidence="3" key="1">
    <citation type="submission" date="2018-01" db="EMBL/GenBank/DDBJ databases">
        <title>An insight into the sialome of Amazonian anophelines.</title>
        <authorList>
            <person name="Ribeiro J.M."/>
            <person name="Scarpassa V."/>
            <person name="Calvo E."/>
        </authorList>
    </citation>
    <scope>NUCLEOTIDE SEQUENCE</scope>
    <source>
        <tissue evidence="3">Salivary glands</tissue>
    </source>
</reference>
<dbReference type="EMBL" id="GGFM01008919">
    <property type="protein sequence ID" value="MBW29670.1"/>
    <property type="molecule type" value="Transcribed_RNA"/>
</dbReference>
<sequence>MLFLSIAFFLVVSFSHEQPSLSPTSRVFSSVHTHIHTQAHTRTKEEEKKNSGQKGRIVGTKTKPAKGGNLRQN</sequence>
<organism evidence="3">
    <name type="scientific">Anopheles braziliensis</name>
    <dbReference type="NCBI Taxonomy" id="58242"/>
    <lineage>
        <taxon>Eukaryota</taxon>
        <taxon>Metazoa</taxon>
        <taxon>Ecdysozoa</taxon>
        <taxon>Arthropoda</taxon>
        <taxon>Hexapoda</taxon>
        <taxon>Insecta</taxon>
        <taxon>Pterygota</taxon>
        <taxon>Neoptera</taxon>
        <taxon>Endopterygota</taxon>
        <taxon>Diptera</taxon>
        <taxon>Nematocera</taxon>
        <taxon>Culicoidea</taxon>
        <taxon>Culicidae</taxon>
        <taxon>Anophelinae</taxon>
        <taxon>Anopheles</taxon>
    </lineage>
</organism>
<proteinExistence type="predicted"/>
<protein>
    <submittedName>
        <fullName evidence="3">Putative secreted peptide</fullName>
    </submittedName>
</protein>
<evidence type="ECO:0000313" key="3">
    <source>
        <dbReference type="EMBL" id="MBW29670.1"/>
    </source>
</evidence>
<evidence type="ECO:0000256" key="2">
    <source>
        <dbReference type="SAM" id="SignalP"/>
    </source>
</evidence>
<keyword evidence="2" id="KW-0732">Signal</keyword>
<accession>A0A2M3ZMJ1</accession>
<feature type="region of interest" description="Disordered" evidence="1">
    <location>
        <begin position="35"/>
        <end position="73"/>
    </location>
</feature>
<feature type="chain" id="PRO_5014869538" evidence="2">
    <location>
        <begin position="18"/>
        <end position="73"/>
    </location>
</feature>
<feature type="signal peptide" evidence="2">
    <location>
        <begin position="1"/>
        <end position="17"/>
    </location>
</feature>
<name>A0A2M3ZMJ1_9DIPT</name>
<evidence type="ECO:0000256" key="1">
    <source>
        <dbReference type="SAM" id="MobiDB-lite"/>
    </source>
</evidence>